<feature type="compositionally biased region" description="Low complexity" evidence="2">
    <location>
        <begin position="635"/>
        <end position="646"/>
    </location>
</feature>
<feature type="repeat" description="WD" evidence="1">
    <location>
        <begin position="1846"/>
        <end position="1888"/>
    </location>
</feature>
<dbReference type="InterPro" id="IPR015943">
    <property type="entry name" value="WD40/YVTN_repeat-like_dom_sf"/>
</dbReference>
<feature type="compositionally biased region" description="Polar residues" evidence="2">
    <location>
        <begin position="247"/>
        <end position="262"/>
    </location>
</feature>
<accession>A0A9W8B5P2</accession>
<feature type="region of interest" description="Disordered" evidence="2">
    <location>
        <begin position="241"/>
        <end position="294"/>
    </location>
</feature>
<name>A0A9W8B5P2_9FUNG</name>
<feature type="region of interest" description="Disordered" evidence="2">
    <location>
        <begin position="1904"/>
        <end position="1958"/>
    </location>
</feature>
<comment type="caution">
    <text evidence="3">The sequence shown here is derived from an EMBL/GenBank/DDBJ whole genome shotgun (WGS) entry which is preliminary data.</text>
</comment>
<feature type="region of interest" description="Disordered" evidence="2">
    <location>
        <begin position="1371"/>
        <end position="1390"/>
    </location>
</feature>
<feature type="region of interest" description="Disordered" evidence="2">
    <location>
        <begin position="1676"/>
        <end position="1707"/>
    </location>
</feature>
<dbReference type="InterPro" id="IPR049916">
    <property type="entry name" value="WDR72-like"/>
</dbReference>
<dbReference type="GO" id="GO:0005737">
    <property type="term" value="C:cytoplasm"/>
    <property type="evidence" value="ECO:0007669"/>
    <property type="project" value="TreeGrafter"/>
</dbReference>
<feature type="compositionally biased region" description="Polar residues" evidence="2">
    <location>
        <begin position="1905"/>
        <end position="1918"/>
    </location>
</feature>
<dbReference type="InterPro" id="IPR036322">
    <property type="entry name" value="WD40_repeat_dom_sf"/>
</dbReference>
<feature type="compositionally biased region" description="Polar residues" evidence="2">
    <location>
        <begin position="1605"/>
        <end position="1617"/>
    </location>
</feature>
<protein>
    <submittedName>
        <fullName evidence="3">Uncharacterized protein</fullName>
    </submittedName>
</protein>
<feature type="compositionally biased region" description="Basic residues" evidence="2">
    <location>
        <begin position="692"/>
        <end position="701"/>
    </location>
</feature>
<feature type="region of interest" description="Disordered" evidence="2">
    <location>
        <begin position="1602"/>
        <end position="1629"/>
    </location>
</feature>
<feature type="region of interest" description="Disordered" evidence="2">
    <location>
        <begin position="1010"/>
        <end position="1067"/>
    </location>
</feature>
<keyword evidence="1" id="KW-0853">WD repeat</keyword>
<proteinExistence type="predicted"/>
<evidence type="ECO:0000313" key="4">
    <source>
        <dbReference type="Proteomes" id="UP001151582"/>
    </source>
</evidence>
<dbReference type="Gene3D" id="2.130.10.10">
    <property type="entry name" value="YVTN repeat-like/Quinoprotein amine dehydrogenase"/>
    <property type="match status" value="2"/>
</dbReference>
<dbReference type="Pfam" id="PF00400">
    <property type="entry name" value="WD40"/>
    <property type="match status" value="1"/>
</dbReference>
<keyword evidence="4" id="KW-1185">Reference proteome</keyword>
<dbReference type="Proteomes" id="UP001151582">
    <property type="component" value="Unassembled WGS sequence"/>
</dbReference>
<dbReference type="InterPro" id="IPR001680">
    <property type="entry name" value="WD40_rpt"/>
</dbReference>
<gene>
    <name evidence="3" type="ORF">H4R34_000196</name>
</gene>
<dbReference type="EMBL" id="JANBQB010000004">
    <property type="protein sequence ID" value="KAJ1985119.1"/>
    <property type="molecule type" value="Genomic_DNA"/>
</dbReference>
<feature type="compositionally biased region" description="Low complexity" evidence="2">
    <location>
        <begin position="278"/>
        <end position="287"/>
    </location>
</feature>
<dbReference type="PANTHER" id="PTHR44099:SF4">
    <property type="entry name" value="RABCONNECTIN-3B, ISOFORM A"/>
    <property type="match status" value="1"/>
</dbReference>
<dbReference type="SMART" id="SM00320">
    <property type="entry name" value="WD40"/>
    <property type="match status" value="4"/>
</dbReference>
<feature type="region of interest" description="Disordered" evidence="2">
    <location>
        <begin position="542"/>
        <end position="622"/>
    </location>
</feature>
<feature type="region of interest" description="Disordered" evidence="2">
    <location>
        <begin position="635"/>
        <end position="672"/>
    </location>
</feature>
<dbReference type="PROSITE" id="PS50082">
    <property type="entry name" value="WD_REPEATS_2"/>
    <property type="match status" value="1"/>
</dbReference>
<evidence type="ECO:0000313" key="3">
    <source>
        <dbReference type="EMBL" id="KAJ1985119.1"/>
    </source>
</evidence>
<dbReference type="OrthoDB" id="338622at2759"/>
<feature type="region of interest" description="Disordered" evidence="2">
    <location>
        <begin position="692"/>
        <end position="727"/>
    </location>
</feature>
<feature type="compositionally biased region" description="Polar residues" evidence="2">
    <location>
        <begin position="603"/>
        <end position="622"/>
    </location>
</feature>
<organism evidence="3 4">
    <name type="scientific">Dimargaris verticillata</name>
    <dbReference type="NCBI Taxonomy" id="2761393"/>
    <lineage>
        <taxon>Eukaryota</taxon>
        <taxon>Fungi</taxon>
        <taxon>Fungi incertae sedis</taxon>
        <taxon>Zoopagomycota</taxon>
        <taxon>Kickxellomycotina</taxon>
        <taxon>Dimargaritomycetes</taxon>
        <taxon>Dimargaritales</taxon>
        <taxon>Dimargaritaceae</taxon>
        <taxon>Dimargaris</taxon>
    </lineage>
</organism>
<evidence type="ECO:0000256" key="2">
    <source>
        <dbReference type="SAM" id="MobiDB-lite"/>
    </source>
</evidence>
<sequence length="1986" mass="212884">MASHPLWSTVTSWQTPALLAQPGWYGASVTALAATPHGQQGTIMVLGLHNGHLLVWAAAVDAQGHWGQIQLQRVLVGHQAPVVALHLFRYAPDQRSDAPWAVLSVAKDGEAKLIALDDGRCLAHTSCCVPAGVVPTGITTTTTHISPRHPTLVFVCGTSTAVTILDAGSLATLAVWQSCHTNWVSALACTQSVEAVDAVTLVAGTVTGALHVWSVAVPRLLHQATHFPWYPWVQARLPQQGPPVCGQPSTATSRSETISSRAGSPRLTPDSTAKLDRSPPGSGSPAALPVHGPSPPLPSTAAFQLVTKYAKAGDAIATLVLCPQREPGAYLLLTIARKEARLWHLTDRSLSEQMHWSMPIGDRECLLGGAFTVGGQRLLLWNQFGNARSLPMPDQTKDSANSAGTLQRSIFLRSQAWGRPDQSHRAVGTVIHDPSQLAYFITWTNHPTDPQLAVWDLVNLQTTPSSELPGVPAASKLPNHTTLGFKESLGPRSGPKELVSRQSPAAPKMTIPLVADPRPRKASSPLSLSLFAFPALASAVSSPGAIPGSHDSLPEPTAPLTEHRGAPSSRSVSQSGGAPIPWRGEDKRSQFSPGLKANFQDLLGSNGSATSNEPAPRNGTASLTVNTEAGRWTASASASCADTTATVVPIRPSGPRPDATTTMRQTLSTASSPVIQPQEVADAVPPLIHSQLRRPATHSRRTSASSDSSAAGPASTHGSNTSTFRFNGRSIHPTVLRMEPRSNRANAAVAAPHTVRLLPSLATKILARRFASASTHASPTMTMVLADGRMLLGMSDGSAWAARPSSVWQIRQPGSPMVRLDTELPPSPVTCVTEHLIGHWSEELNDYRQTLRQSRPATRYLLAGYRTGLIQVWILPPTARPFAPLEQRQEPGSAVDLIPTFAQFAVATLPVLRLVALDLPQGNASMGELSLPLALSVCPVVGAFKYLAQTCFPTLLHLALATSPSKARHPRSVMGMAKRRQNSIKRKLGSLRKWRLGSWAGGKSAGSVVAGARRVRSRHGSSDIKTRSAQRRMAPTLQRPTGAPKSPERPSPKSPSHSPISPLPPQLTEESHLAEAFAAWVPWLDAIDWAQHAPSTRLALLWVASVVHHLEAYVVAVTADQAVTLVSLTEMRPLITTGPLPAEVRSIRFHGPTNTLNLTVNDATVSAFTWPVPDPFFDAVAFLHTLVNVHPHFRPRLPDALWEALQATTPEIPQDAMFELTTTGSATSRYSLLRDAGSVVGSSQGTNFAVDIKQLLARLAAPQENHPSPSQSLGPGLQCCHCTAPLPLPPLAADSSLLCLSCAFAAARDWALVVLATHHAWGGDPELDDQCRHRLGLNPPCDADFWAGGELTPPFQHMALPPPTQYALNSPTTPPPVNTFESSATAGPEPDDLDASSKFIWYRSGAANATRLVTVLAVARALLTRAHQEHIMIPWFTYYTTLLPDAHKAQFMPPRLALLVQFWQDEWAPVQHAARAVVGSVLQRMSPLDQTQFIEFWQHFVPPLPLDRWPTDGWASIDAVLLLAMVGADEQTWLSTELLRQVAHALLLVLRSSASTPRHKRLAVELYSRGFSSWEPFVEATTLIRCLVYYAADLHGPAATLSPPIDTSSPQALSGANPSPPDGGVTTTPLTQLASQSYHAQTVAPAAALSSNASAPPSSRYPDLAVSGTRAHALLSPHGRSASASSHGRVSRVCSRPRVASHAGTVPSTNLVTPSLDALARHALLRITAMNPALMASTLASGLLLSSYLKERKLALRALTLLVHKRASVLGPFVARLVKPVVQSLDPRVPEARKAMVGAVTQCLQELVRAYPNLAFHSSSQKLAVGTLEGAVVVYDLRTATPSLVLEGHRQSIAAVEFSRDGRYLASYSIDDGRLAIWETTTNLLTMLASSLFASVKTRGRSLTHDSASSARVPSDQTPGDLYHEASSHGGVLNTRPSKVFTAVPPPPELGQERRSLRPLDGPRIDWPLDRTVRLRSHESVFTFAI</sequence>
<feature type="compositionally biased region" description="Low complexity" evidence="2">
    <location>
        <begin position="702"/>
        <end position="716"/>
    </location>
</feature>
<evidence type="ECO:0000256" key="1">
    <source>
        <dbReference type="PROSITE-ProRule" id="PRU00221"/>
    </source>
</evidence>
<feature type="compositionally biased region" description="Polar residues" evidence="2">
    <location>
        <begin position="659"/>
        <end position="672"/>
    </location>
</feature>
<reference evidence="3" key="1">
    <citation type="submission" date="2022-07" db="EMBL/GenBank/DDBJ databases">
        <title>Phylogenomic reconstructions and comparative analyses of Kickxellomycotina fungi.</title>
        <authorList>
            <person name="Reynolds N.K."/>
            <person name="Stajich J.E."/>
            <person name="Barry K."/>
            <person name="Grigoriev I.V."/>
            <person name="Crous P."/>
            <person name="Smith M.E."/>
        </authorList>
    </citation>
    <scope>NUCLEOTIDE SEQUENCE</scope>
    <source>
        <strain evidence="3">RSA 567</strain>
    </source>
</reference>
<dbReference type="PANTHER" id="PTHR44099">
    <property type="entry name" value="RABCONNECTIN-3B, ISOFORM A"/>
    <property type="match status" value="1"/>
</dbReference>
<feature type="region of interest" description="Disordered" evidence="2">
    <location>
        <begin position="466"/>
        <end position="519"/>
    </location>
</feature>
<dbReference type="SUPFAM" id="SSF50978">
    <property type="entry name" value="WD40 repeat-like"/>
    <property type="match status" value="2"/>
</dbReference>